<dbReference type="OMA" id="QENIMDI"/>
<protein>
    <recommendedName>
        <fullName evidence="1">F-box domain-containing protein</fullName>
    </recommendedName>
</protein>
<proteinExistence type="predicted"/>
<dbReference type="Proteomes" id="UP000008068">
    <property type="component" value="Unassembled WGS sequence"/>
</dbReference>
<dbReference type="PROSITE" id="PS50181">
    <property type="entry name" value="FBOX"/>
    <property type="match status" value="1"/>
</dbReference>
<evidence type="ECO:0000313" key="2">
    <source>
        <dbReference type="EMBL" id="EGT51334.1"/>
    </source>
</evidence>
<feature type="domain" description="F-box" evidence="1">
    <location>
        <begin position="4"/>
        <end position="57"/>
    </location>
</feature>
<dbReference type="InterPro" id="IPR002900">
    <property type="entry name" value="DUF38/FTH_CAE_spp"/>
</dbReference>
<dbReference type="InterPro" id="IPR036047">
    <property type="entry name" value="F-box-like_dom_sf"/>
</dbReference>
<dbReference type="PANTHER" id="PTHR23014">
    <property type="entry name" value="F-BOX A PROTEIN"/>
    <property type="match status" value="1"/>
</dbReference>
<dbReference type="PANTHER" id="PTHR23014:SF1">
    <property type="entry name" value="DUF38 DOMAIN-CONTAINING PROTEIN-RELATED"/>
    <property type="match status" value="1"/>
</dbReference>
<accession>G0N368</accession>
<dbReference type="InterPro" id="IPR001810">
    <property type="entry name" value="F-box_dom"/>
</dbReference>
<dbReference type="SMART" id="SM00256">
    <property type="entry name" value="FBOX"/>
    <property type="match status" value="1"/>
</dbReference>
<sequence length="305" mass="35824">MAYDLTLLSLPEVAMKHILERLDYPSIQRLRKTCQQFHHFIEYTSLDLHVEEVYLEFTPTKFVFAATFSPGHTTTLEYSGSCTIKKDSKEILIQGKNFQDVFWRDFELFARQCSIKTLDFNVKGEIVDWKLPRKIRTEEILSTWGFQENIMDIIPVLDEKSIKSIYIFIRERGMVFGLEEAVKLPQWKNAEKVSIFNGFVDGKIDNFAHFSDVTVTLEEFDLEDVMKIKNSFNNPKMTCFRLYFHNYEGHFNRIKEVLTEKFGQPEASDDATLWISEILNSKNFLQMRLLDDGLIFKRLEAKSAF</sequence>
<dbReference type="AlphaFoldDB" id="G0N368"/>
<keyword evidence="3" id="KW-1185">Reference proteome</keyword>
<dbReference type="Pfam" id="PF01827">
    <property type="entry name" value="FTH"/>
    <property type="match status" value="1"/>
</dbReference>
<evidence type="ECO:0000259" key="1">
    <source>
        <dbReference type="PROSITE" id="PS50181"/>
    </source>
</evidence>
<dbReference type="Pfam" id="PF00646">
    <property type="entry name" value="F-box"/>
    <property type="match status" value="1"/>
</dbReference>
<evidence type="ECO:0000313" key="3">
    <source>
        <dbReference type="Proteomes" id="UP000008068"/>
    </source>
</evidence>
<dbReference type="CDD" id="cd09917">
    <property type="entry name" value="F-box_SF"/>
    <property type="match status" value="1"/>
</dbReference>
<gene>
    <name evidence="2" type="ORF">CAEBREN_24866</name>
</gene>
<dbReference type="InParanoid" id="G0N368"/>
<name>G0N368_CAEBE</name>
<dbReference type="EMBL" id="GL379833">
    <property type="protein sequence ID" value="EGT51334.1"/>
    <property type="molecule type" value="Genomic_DNA"/>
</dbReference>
<dbReference type="SUPFAM" id="SSF81383">
    <property type="entry name" value="F-box domain"/>
    <property type="match status" value="1"/>
</dbReference>
<dbReference type="HOGENOM" id="CLU_030831_0_2_1"/>
<organism evidence="3">
    <name type="scientific">Caenorhabditis brenneri</name>
    <name type="common">Nematode worm</name>
    <dbReference type="NCBI Taxonomy" id="135651"/>
    <lineage>
        <taxon>Eukaryota</taxon>
        <taxon>Metazoa</taxon>
        <taxon>Ecdysozoa</taxon>
        <taxon>Nematoda</taxon>
        <taxon>Chromadorea</taxon>
        <taxon>Rhabditida</taxon>
        <taxon>Rhabditina</taxon>
        <taxon>Rhabditomorpha</taxon>
        <taxon>Rhabditoidea</taxon>
        <taxon>Rhabditidae</taxon>
        <taxon>Peloderinae</taxon>
        <taxon>Caenorhabditis</taxon>
    </lineage>
</organism>
<reference evidence="3" key="1">
    <citation type="submission" date="2011-07" db="EMBL/GenBank/DDBJ databases">
        <authorList>
            <consortium name="Caenorhabditis brenneri Sequencing and Analysis Consortium"/>
            <person name="Wilson R.K."/>
        </authorList>
    </citation>
    <scope>NUCLEOTIDE SEQUENCE [LARGE SCALE GENOMIC DNA]</scope>
    <source>
        <strain evidence="3">PB2801</strain>
    </source>
</reference>